<sequence length="102" mass="10927">MILHCVFMRFKSAFPQADKQAIYDELAGLKNSLPGILDVKFGPNVSPEGLNGGFLDGFIVTFDSVESRDAYLPHPLHMAVAEKIVAASDGGVSGLMVFDLAV</sequence>
<feature type="domain" description="Stress-response A/B barrel" evidence="2">
    <location>
        <begin position="2"/>
        <end position="100"/>
    </location>
</feature>
<proteinExistence type="predicted"/>
<dbReference type="PROSITE" id="PS51502">
    <property type="entry name" value="S_R_A_B_BARREL"/>
    <property type="match status" value="1"/>
</dbReference>
<accession>A0A444LGJ2</accession>
<dbReference type="Proteomes" id="UP000287687">
    <property type="component" value="Unassembled WGS sequence"/>
</dbReference>
<protein>
    <submittedName>
        <fullName evidence="3">Dabb family protein</fullName>
    </submittedName>
</protein>
<dbReference type="Gene3D" id="3.30.70.100">
    <property type="match status" value="1"/>
</dbReference>
<reference evidence="3 4" key="1">
    <citation type="submission" date="2019-01" db="EMBL/GenBank/DDBJ databases">
        <title>The draft genome of Rhizobium sp. 24NR.</title>
        <authorList>
            <person name="Liu L."/>
            <person name="Liang L."/>
            <person name="Shi S."/>
            <person name="Xu L."/>
            <person name="Wang X."/>
            <person name="Li L."/>
            <person name="Zhang X."/>
        </authorList>
    </citation>
    <scope>NUCLEOTIDE SEQUENCE [LARGE SCALE GENOMIC DNA]</scope>
    <source>
        <strain evidence="3 4">24NR</strain>
    </source>
</reference>
<dbReference type="SUPFAM" id="SSF54909">
    <property type="entry name" value="Dimeric alpha+beta barrel"/>
    <property type="match status" value="1"/>
</dbReference>
<dbReference type="OrthoDB" id="9816070at2"/>
<dbReference type="RefSeq" id="WP_128444138.1">
    <property type="nucleotide sequence ID" value="NZ_SBIP01000003.1"/>
</dbReference>
<dbReference type="PANTHER" id="PTHR33178">
    <property type="match status" value="1"/>
</dbReference>
<keyword evidence="4" id="KW-1185">Reference proteome</keyword>
<dbReference type="EMBL" id="SBIP01000003">
    <property type="protein sequence ID" value="RWX77225.1"/>
    <property type="molecule type" value="Genomic_DNA"/>
</dbReference>
<evidence type="ECO:0000256" key="1">
    <source>
        <dbReference type="ARBA" id="ARBA00011738"/>
    </source>
</evidence>
<organism evidence="3 4">
    <name type="scientific">Neorhizobium lilium</name>
    <dbReference type="NCBI Taxonomy" id="2503024"/>
    <lineage>
        <taxon>Bacteria</taxon>
        <taxon>Pseudomonadati</taxon>
        <taxon>Pseudomonadota</taxon>
        <taxon>Alphaproteobacteria</taxon>
        <taxon>Hyphomicrobiales</taxon>
        <taxon>Rhizobiaceae</taxon>
        <taxon>Rhizobium/Agrobacterium group</taxon>
        <taxon>Neorhizobium</taxon>
    </lineage>
</organism>
<dbReference type="InterPro" id="IPR013097">
    <property type="entry name" value="Dabb"/>
</dbReference>
<comment type="caution">
    <text evidence="3">The sequence shown here is derived from an EMBL/GenBank/DDBJ whole genome shotgun (WGS) entry which is preliminary data.</text>
</comment>
<evidence type="ECO:0000313" key="3">
    <source>
        <dbReference type="EMBL" id="RWX77225.1"/>
    </source>
</evidence>
<dbReference type="AlphaFoldDB" id="A0A444LGJ2"/>
<dbReference type="SMART" id="SM00886">
    <property type="entry name" value="Dabb"/>
    <property type="match status" value="1"/>
</dbReference>
<comment type="subunit">
    <text evidence="1">Homodimer.</text>
</comment>
<dbReference type="InterPro" id="IPR044662">
    <property type="entry name" value="HS1/DABB1-like"/>
</dbReference>
<name>A0A444LGJ2_9HYPH</name>
<evidence type="ECO:0000313" key="4">
    <source>
        <dbReference type="Proteomes" id="UP000287687"/>
    </source>
</evidence>
<dbReference type="Pfam" id="PF07876">
    <property type="entry name" value="Dabb"/>
    <property type="match status" value="1"/>
</dbReference>
<gene>
    <name evidence="3" type="ORF">EPK99_16420</name>
</gene>
<dbReference type="InterPro" id="IPR011008">
    <property type="entry name" value="Dimeric_a/b-barrel"/>
</dbReference>
<dbReference type="PANTHER" id="PTHR33178:SF10">
    <property type="entry name" value="STRESS-RESPONSE A_B BARREL DOMAIN-CONTAINING PROTEIN"/>
    <property type="match status" value="1"/>
</dbReference>
<evidence type="ECO:0000259" key="2">
    <source>
        <dbReference type="PROSITE" id="PS51502"/>
    </source>
</evidence>